<evidence type="ECO:0000256" key="10">
    <source>
        <dbReference type="PIRSR" id="PIRSR000097-1"/>
    </source>
</evidence>
<evidence type="ECO:0000256" key="8">
    <source>
        <dbReference type="ARBA" id="ARBA00047534"/>
    </source>
</evidence>
<dbReference type="PRINTS" id="PR00069">
    <property type="entry name" value="ALDKETRDTASE"/>
</dbReference>
<evidence type="ECO:0000313" key="15">
    <source>
        <dbReference type="Proteomes" id="UP000054565"/>
    </source>
</evidence>
<evidence type="ECO:0000256" key="9">
    <source>
        <dbReference type="ARBA" id="ARBA00049485"/>
    </source>
</evidence>
<dbReference type="InterPro" id="IPR036812">
    <property type="entry name" value="NAD(P)_OxRdtase_dom_sf"/>
</dbReference>
<dbReference type="Proteomes" id="UP000054565">
    <property type="component" value="Unassembled WGS sequence"/>
</dbReference>
<dbReference type="PANTHER" id="PTHR11732">
    <property type="entry name" value="ALDO/KETO REDUCTASE"/>
    <property type="match status" value="1"/>
</dbReference>
<evidence type="ECO:0000256" key="4">
    <source>
        <dbReference type="ARBA" id="ARBA00022629"/>
    </source>
</evidence>
<dbReference type="STRING" id="404692.A0A0J6YBT9"/>
<sequence length="317" mass="35276">MATEVTGTRFTLNTGVEIPALGLGTWQSAPGQVQAAVYHALKVGYRHIDAALCYQNEKEVGRGIAQAVREGIVRREDIFVTTKLWNTYHRRVEEGLETSLKDLGLEYVDLYLMHWPAPMNPNGNHPLFPKLPDGSRDIDWSRSHIDSYKDMEKLLASGKVKAIGVSNYSLKYLQQLLEHVSVVPAVNQIENHPLLPQQEIVDFCREKGIMVTAYSPLGSTGGPLMTSDAVVEVARRKGVSPSTILLSWHVARGSCVLSKSVTPSRIEANLHLLKLDEDDMKIIAKFTAESVSRNGFTRFVYPPFGIDFGFPDKTLKD</sequence>
<evidence type="ECO:0000256" key="6">
    <source>
        <dbReference type="ARBA" id="ARBA00023027"/>
    </source>
</evidence>
<organism evidence="14 15">
    <name type="scientific">Coccidioides immitis RMSCC 2394</name>
    <dbReference type="NCBI Taxonomy" id="404692"/>
    <lineage>
        <taxon>Eukaryota</taxon>
        <taxon>Fungi</taxon>
        <taxon>Dikarya</taxon>
        <taxon>Ascomycota</taxon>
        <taxon>Pezizomycotina</taxon>
        <taxon>Eurotiomycetes</taxon>
        <taxon>Eurotiomycetidae</taxon>
        <taxon>Onygenales</taxon>
        <taxon>Onygenaceae</taxon>
        <taxon>Coccidioides</taxon>
    </lineage>
</organism>
<feature type="binding site" evidence="11">
    <location>
        <position position="114"/>
    </location>
    <ligand>
        <name>substrate</name>
    </ligand>
</feature>
<name>A0A0J6YBT9_COCIT</name>
<dbReference type="GO" id="GO:0016491">
    <property type="term" value="F:oxidoreductase activity"/>
    <property type="evidence" value="ECO:0007669"/>
    <property type="project" value="UniProtKB-KW"/>
</dbReference>
<accession>A0A0J6YBT9</accession>
<dbReference type="GO" id="GO:0042732">
    <property type="term" value="P:D-xylose metabolic process"/>
    <property type="evidence" value="ECO:0007669"/>
    <property type="project" value="UniProtKB-KW"/>
</dbReference>
<evidence type="ECO:0000256" key="2">
    <source>
        <dbReference type="ARBA" id="ARBA00007905"/>
    </source>
</evidence>
<keyword evidence="4" id="KW-0119">Carbohydrate metabolism</keyword>
<dbReference type="Gene3D" id="3.20.20.100">
    <property type="entry name" value="NADP-dependent oxidoreductase domain"/>
    <property type="match status" value="1"/>
</dbReference>
<comment type="similarity">
    <text evidence="2">Belongs to the aldo/keto reductase family.</text>
</comment>
<keyword evidence="5" id="KW-0560">Oxidoreductase</keyword>
<evidence type="ECO:0000313" key="14">
    <source>
        <dbReference type="EMBL" id="KMP04504.1"/>
    </source>
</evidence>
<dbReference type="Pfam" id="PF00248">
    <property type="entry name" value="Aldo_ket_red"/>
    <property type="match status" value="1"/>
</dbReference>
<dbReference type="EC" id="1.1.1.307" evidence="3"/>
<gene>
    <name evidence="14" type="ORF">CIRG_04185</name>
</gene>
<keyword evidence="4" id="KW-0859">Xylose metabolism</keyword>
<dbReference type="PIRSF" id="PIRSF000097">
    <property type="entry name" value="AKR"/>
    <property type="match status" value="1"/>
</dbReference>
<evidence type="ECO:0000259" key="13">
    <source>
        <dbReference type="Pfam" id="PF00248"/>
    </source>
</evidence>
<comment type="function">
    <text evidence="7">Catalyzes the initial reaction in the xylose utilization pathway by reducing D-xylose into xylitol. Xylose is a major component of hemicelluloses such as xylan. Most fungi utilize D-xylose via three enzymatic reactions, xylose reductase (XR), xylitol dehydrogenase (XDH), and xylulokinase, to form xylulose 5-phosphate, which enters pentose phosphate pathway.</text>
</comment>
<dbReference type="InterPro" id="IPR023210">
    <property type="entry name" value="NADP_OxRdtase_dom"/>
</dbReference>
<dbReference type="AlphaFoldDB" id="A0A0J6YBT9"/>
<dbReference type="FunFam" id="3.20.20.100:FF:000007">
    <property type="entry name" value="NAD(P)H-dependent D-xylose reductase xyl1"/>
    <property type="match status" value="1"/>
</dbReference>
<evidence type="ECO:0000256" key="5">
    <source>
        <dbReference type="ARBA" id="ARBA00023002"/>
    </source>
</evidence>
<proteinExistence type="inferred from homology"/>
<dbReference type="EMBL" id="DS028095">
    <property type="protein sequence ID" value="KMP04504.1"/>
    <property type="molecule type" value="Genomic_DNA"/>
</dbReference>
<evidence type="ECO:0000256" key="7">
    <source>
        <dbReference type="ARBA" id="ARBA00025065"/>
    </source>
</evidence>
<dbReference type="PROSITE" id="PS00062">
    <property type="entry name" value="ALDOKETO_REDUCTASE_2"/>
    <property type="match status" value="1"/>
</dbReference>
<dbReference type="OrthoDB" id="416253at2759"/>
<dbReference type="InterPro" id="IPR020471">
    <property type="entry name" value="AKR"/>
</dbReference>
<dbReference type="InterPro" id="IPR018170">
    <property type="entry name" value="Aldo/ket_reductase_CS"/>
</dbReference>
<feature type="domain" description="NADP-dependent oxidoreductase" evidence="13">
    <location>
        <begin position="21"/>
        <end position="286"/>
    </location>
</feature>
<evidence type="ECO:0000256" key="12">
    <source>
        <dbReference type="PIRSR" id="PIRSR000097-3"/>
    </source>
</evidence>
<feature type="active site" description="Proton donor" evidence="10">
    <location>
        <position position="54"/>
    </location>
</feature>
<evidence type="ECO:0000256" key="3">
    <source>
        <dbReference type="ARBA" id="ARBA00012845"/>
    </source>
</evidence>
<protein>
    <recommendedName>
        <fullName evidence="3">D-xylose reductase [NAD(P)H]</fullName>
        <ecNumber evidence="3">1.1.1.307</ecNumber>
    </recommendedName>
</protein>
<comment type="pathway">
    <text evidence="1">Carbohydrate metabolism; D-xylose degradation.</text>
</comment>
<evidence type="ECO:0000256" key="11">
    <source>
        <dbReference type="PIRSR" id="PIRSR000097-2"/>
    </source>
</evidence>
<keyword evidence="6" id="KW-0520">NAD</keyword>
<feature type="site" description="Lowers pKa of active site Tyr" evidence="12">
    <location>
        <position position="83"/>
    </location>
</feature>
<reference evidence="15" key="1">
    <citation type="journal article" date="2010" name="Genome Res.">
        <title>Population genomic sequencing of Coccidioides fungi reveals recent hybridization and transposon control.</title>
        <authorList>
            <person name="Neafsey D.E."/>
            <person name="Barker B.M."/>
            <person name="Sharpton T.J."/>
            <person name="Stajich J.E."/>
            <person name="Park D.J."/>
            <person name="Whiston E."/>
            <person name="Hung C.-Y."/>
            <person name="McMahan C."/>
            <person name="White J."/>
            <person name="Sykes S."/>
            <person name="Heiman D."/>
            <person name="Young S."/>
            <person name="Zeng Q."/>
            <person name="Abouelleil A."/>
            <person name="Aftuck L."/>
            <person name="Bessette D."/>
            <person name="Brown A."/>
            <person name="FitzGerald M."/>
            <person name="Lui A."/>
            <person name="Macdonald J.P."/>
            <person name="Priest M."/>
            <person name="Orbach M.J."/>
            <person name="Galgiani J.N."/>
            <person name="Kirkland T.N."/>
            <person name="Cole G.T."/>
            <person name="Birren B.W."/>
            <person name="Henn M.R."/>
            <person name="Taylor J.W."/>
            <person name="Rounsley S.D."/>
        </authorList>
    </citation>
    <scope>NUCLEOTIDE SEQUENCE [LARGE SCALE GENOMIC DNA]</scope>
    <source>
        <strain evidence="15">RMSCC 2394</strain>
    </source>
</reference>
<dbReference type="SUPFAM" id="SSF51430">
    <property type="entry name" value="NAD(P)-linked oxidoreductase"/>
    <property type="match status" value="1"/>
</dbReference>
<dbReference type="PROSITE" id="PS00798">
    <property type="entry name" value="ALDOKETO_REDUCTASE_1"/>
    <property type="match status" value="1"/>
</dbReference>
<comment type="catalytic activity">
    <reaction evidence="9">
        <text>xylitol + NAD(+) = D-xylose + NADH + H(+)</text>
        <dbReference type="Rhea" id="RHEA:27441"/>
        <dbReference type="ChEBI" id="CHEBI:15378"/>
        <dbReference type="ChEBI" id="CHEBI:17151"/>
        <dbReference type="ChEBI" id="CHEBI:53455"/>
        <dbReference type="ChEBI" id="CHEBI:57540"/>
        <dbReference type="ChEBI" id="CHEBI:57945"/>
        <dbReference type="EC" id="1.1.1.307"/>
    </reaction>
</comment>
<evidence type="ECO:0000256" key="1">
    <source>
        <dbReference type="ARBA" id="ARBA00004722"/>
    </source>
</evidence>
<comment type="catalytic activity">
    <reaction evidence="8">
        <text>xylitol + NADP(+) = D-xylose + NADPH + H(+)</text>
        <dbReference type="Rhea" id="RHEA:27445"/>
        <dbReference type="ChEBI" id="CHEBI:15378"/>
        <dbReference type="ChEBI" id="CHEBI:17151"/>
        <dbReference type="ChEBI" id="CHEBI:53455"/>
        <dbReference type="ChEBI" id="CHEBI:57783"/>
        <dbReference type="ChEBI" id="CHEBI:58349"/>
        <dbReference type="EC" id="1.1.1.307"/>
    </reaction>
</comment>